<dbReference type="AlphaFoldDB" id="V6TN06"/>
<name>V6TN06_GIAIN</name>
<evidence type="ECO:0000313" key="3">
    <source>
        <dbReference type="Proteomes" id="UP000018320"/>
    </source>
</evidence>
<dbReference type="SUPFAM" id="SSF50978">
    <property type="entry name" value="WD40 repeat-like"/>
    <property type="match status" value="1"/>
</dbReference>
<dbReference type="EMBL" id="AHGT01000001">
    <property type="protein sequence ID" value="ESU39712.1"/>
    <property type="molecule type" value="Genomic_DNA"/>
</dbReference>
<organism evidence="2 3">
    <name type="scientific">Giardia intestinalis</name>
    <name type="common">Giardia lamblia</name>
    <dbReference type="NCBI Taxonomy" id="5741"/>
    <lineage>
        <taxon>Eukaryota</taxon>
        <taxon>Metamonada</taxon>
        <taxon>Diplomonadida</taxon>
        <taxon>Hexamitidae</taxon>
        <taxon>Giardiinae</taxon>
        <taxon>Giardia</taxon>
    </lineage>
</organism>
<reference evidence="3" key="1">
    <citation type="submission" date="2012-02" db="EMBL/GenBank/DDBJ databases">
        <title>Genome sequencing of Giardia lamblia Genotypes A2 and B isolates (DH and GS) and comparative analysis with the genomes of Genotypes A1 and E (WB and Pig).</title>
        <authorList>
            <person name="Adam R."/>
            <person name="Dahlstrom E."/>
            <person name="Martens C."/>
            <person name="Bruno D."/>
            <person name="Barbian K."/>
            <person name="Porcella S.F."/>
            <person name="Nash T."/>
        </authorList>
    </citation>
    <scope>NUCLEOTIDE SEQUENCE</scope>
    <source>
        <strain evidence="3">DH</strain>
    </source>
</reference>
<sequence length="444" mass="48919">MDEQPGDPSIIGHLFFVMSLPNIVTTMFHPTGSVNITAAAILPGEQPADDGIVFAHKSNLYYYTASNNQPQCLASMPGHTSTIIAILTYRQSPSNPHSILSVSQSGELILWSLTTSSRSPAAVQYTPSLVDVGRLTTRPITCIDTHDSNTILLGCTSCIVICRRFSVNTHFEPTNIEFCHDQTGQLKLQTDLADNRSMHGNIITALHLKPLLLPDTPSSSQLALSAASDSLVYCFYISMVNVVYYVEVALKNGQDTSSSQGRDYRPQEPQQQNAQQAPVPMSHRIIWRNDHQPVIDSIYSTTIGSTEYIFFGRRNGNLTILSFDKNAQQYSPLYDGPLTPSLLTDLGTNHMLQNRSSIRLIQAFAKFNTLCIVSMDSTVLFLNLKKLGECSKKISNLSLLTQSVVRHVGRYITASFEQLHSEAEGPVLRLFAMAPTTDTSVVLC</sequence>
<comment type="caution">
    <text evidence="2">The sequence shown here is derived from an EMBL/GenBank/DDBJ whole genome shotgun (WGS) entry which is preliminary data.</text>
</comment>
<dbReference type="VEuPathDB" id="GiardiaDB:GL50581_4373"/>
<protein>
    <submittedName>
        <fullName evidence="2">Uncharacterized protein</fullName>
    </submittedName>
</protein>
<feature type="compositionally biased region" description="Low complexity" evidence="1">
    <location>
        <begin position="267"/>
        <end position="279"/>
    </location>
</feature>
<dbReference type="InterPro" id="IPR015943">
    <property type="entry name" value="WD40/YVTN_repeat-like_dom_sf"/>
</dbReference>
<evidence type="ECO:0000256" key="1">
    <source>
        <dbReference type="SAM" id="MobiDB-lite"/>
    </source>
</evidence>
<proteinExistence type="predicted"/>
<accession>V6TN06</accession>
<dbReference type="InterPro" id="IPR036322">
    <property type="entry name" value="WD40_repeat_dom_sf"/>
</dbReference>
<feature type="region of interest" description="Disordered" evidence="1">
    <location>
        <begin position="256"/>
        <end position="279"/>
    </location>
</feature>
<dbReference type="Proteomes" id="UP000018320">
    <property type="component" value="Unassembled WGS sequence"/>
</dbReference>
<evidence type="ECO:0000313" key="2">
    <source>
        <dbReference type="EMBL" id="ESU39712.1"/>
    </source>
</evidence>
<dbReference type="VEuPathDB" id="GiardiaDB:DHA2_151296"/>
<dbReference type="VEuPathDB" id="GiardiaDB:QR46_0279"/>
<gene>
    <name evidence="2" type="ORF">DHA2_151296</name>
</gene>
<dbReference type="Gene3D" id="2.130.10.10">
    <property type="entry name" value="YVTN repeat-like/Quinoprotein amine dehydrogenase"/>
    <property type="match status" value="1"/>
</dbReference>
<reference evidence="2 3" key="2">
    <citation type="journal article" date="2013" name="Genome Biol. Evol.">
        <title>Genome sequencing of Giardia lamblia genotypes A2 and B isolates (DH and GS) and comparative analysis with the genomes of genotypes A1 and E (WB and Pig).</title>
        <authorList>
            <person name="Adam R.D."/>
            <person name="Dahlstrom E.W."/>
            <person name="Martens C.A."/>
            <person name="Bruno D.P."/>
            <person name="Barbian K.D."/>
            <person name="Ricklefs S.M."/>
            <person name="Hernandez M.M."/>
            <person name="Narla N.P."/>
            <person name="Patel R.B."/>
            <person name="Porcella S.F."/>
            <person name="Nash T.E."/>
        </authorList>
    </citation>
    <scope>NUCLEOTIDE SEQUENCE [LARGE SCALE GENOMIC DNA]</scope>
    <source>
        <strain evidence="2 3">DH</strain>
    </source>
</reference>
<dbReference type="VEuPathDB" id="GiardiaDB:GL50803_0015343"/>